<accession>A0A6A6YQC8</accession>
<keyword evidence="3" id="KW-1185">Reference proteome</keyword>
<dbReference type="EMBL" id="MU003699">
    <property type="protein sequence ID" value="KAF2810719.1"/>
    <property type="molecule type" value="Genomic_DNA"/>
</dbReference>
<evidence type="ECO:0000256" key="1">
    <source>
        <dbReference type="SAM" id="MobiDB-lite"/>
    </source>
</evidence>
<organism evidence="2">
    <name type="scientific">Mytilinidion resinicola</name>
    <dbReference type="NCBI Taxonomy" id="574789"/>
    <lineage>
        <taxon>Eukaryota</taxon>
        <taxon>Fungi</taxon>
        <taxon>Dikarya</taxon>
        <taxon>Ascomycota</taxon>
        <taxon>Pezizomycotina</taxon>
        <taxon>Dothideomycetes</taxon>
        <taxon>Pleosporomycetidae</taxon>
        <taxon>Mytilinidiales</taxon>
        <taxon>Mytilinidiaceae</taxon>
        <taxon>Mytilinidion</taxon>
    </lineage>
</organism>
<feature type="region of interest" description="Disordered" evidence="1">
    <location>
        <begin position="1"/>
        <end position="59"/>
    </location>
</feature>
<gene>
    <name evidence="2 4" type="ORF">BDZ99DRAFT_462062</name>
</gene>
<feature type="compositionally biased region" description="Basic and acidic residues" evidence="1">
    <location>
        <begin position="30"/>
        <end position="41"/>
    </location>
</feature>
<dbReference type="AlphaFoldDB" id="A0A6A6YQC8"/>
<dbReference type="GeneID" id="54460646"/>
<dbReference type="OrthoDB" id="3509703at2759"/>
<feature type="compositionally biased region" description="Basic residues" evidence="1">
    <location>
        <begin position="1"/>
        <end position="10"/>
    </location>
</feature>
<dbReference type="RefSeq" id="XP_033577683.1">
    <property type="nucleotide sequence ID" value="XM_033719753.1"/>
</dbReference>
<evidence type="ECO:0008006" key="5">
    <source>
        <dbReference type="Google" id="ProtNLM"/>
    </source>
</evidence>
<reference evidence="2 4" key="1">
    <citation type="journal article" date="2020" name="Stud. Mycol.">
        <title>101 Dothideomycetes genomes: a test case for predicting lifestyles and emergence of pathogens.</title>
        <authorList>
            <person name="Haridas S."/>
            <person name="Albert R."/>
            <person name="Binder M."/>
            <person name="Bloem J."/>
            <person name="Labutti K."/>
            <person name="Salamov A."/>
            <person name="Andreopoulos B."/>
            <person name="Baker S."/>
            <person name="Barry K."/>
            <person name="Bills G."/>
            <person name="Bluhm B."/>
            <person name="Cannon C."/>
            <person name="Castanera R."/>
            <person name="Culley D."/>
            <person name="Daum C."/>
            <person name="Ezra D."/>
            <person name="Gonzalez J."/>
            <person name="Henrissat B."/>
            <person name="Kuo A."/>
            <person name="Liang C."/>
            <person name="Lipzen A."/>
            <person name="Lutzoni F."/>
            <person name="Magnuson J."/>
            <person name="Mondo S."/>
            <person name="Nolan M."/>
            <person name="Ohm R."/>
            <person name="Pangilinan J."/>
            <person name="Park H.-J."/>
            <person name="Ramirez L."/>
            <person name="Alfaro M."/>
            <person name="Sun H."/>
            <person name="Tritt A."/>
            <person name="Yoshinaga Y."/>
            <person name="Zwiers L.-H."/>
            <person name="Turgeon B."/>
            <person name="Goodwin S."/>
            <person name="Spatafora J."/>
            <person name="Crous P."/>
            <person name="Grigoriev I."/>
        </authorList>
    </citation>
    <scope>NUCLEOTIDE SEQUENCE</scope>
    <source>
        <strain evidence="2 4">CBS 304.34</strain>
    </source>
</reference>
<dbReference type="Proteomes" id="UP000504636">
    <property type="component" value="Unplaced"/>
</dbReference>
<evidence type="ECO:0000313" key="2">
    <source>
        <dbReference type="EMBL" id="KAF2810719.1"/>
    </source>
</evidence>
<reference evidence="4" key="2">
    <citation type="submission" date="2020-04" db="EMBL/GenBank/DDBJ databases">
        <authorList>
            <consortium name="NCBI Genome Project"/>
        </authorList>
    </citation>
    <scope>NUCLEOTIDE SEQUENCE</scope>
    <source>
        <strain evidence="4">CBS 304.34</strain>
    </source>
</reference>
<sequence>MPPKMPRAKRPLAETDPNASTGRTTRSKVAKLDAPKGKENKTVLGAKRTSKQDSKRLKSLTKHVEEDEGLEDYANTSNNRLGWLLLDRGLPYGTTDERDVMIMRLEIADATAKELNVPPYTPPYFPPTTADIRNAEASSLKKQTDFASKDNSKLRSMLEARKLSTYGTRDAPVQRLEAHPTVDYEQYTTDELSAMASRRHMRMDTTGPKAVKIARLRMNDELKRDTGNTPEGELYGAISAMEMFVGAFRRDKDRALRGDYSFVRSFCRPASTLKELLHERNLPESGNIATKMERLRKDDARRATPFATRIFEKRINDARSEWEKLRVKFEEATGRPLLCVSEDLNAESKLHQRDPVRNAPKDDPPVKHMVDYDWRSSRWADRNRHQLVDIAKNRGMPHASGAPKAAMIKWLETGEIEYEEYYTTSLHAMCSERGIDVNQTKKKVEIIRLPKEHDEEKS</sequence>
<proteinExistence type="predicted"/>
<evidence type="ECO:0000313" key="3">
    <source>
        <dbReference type="Proteomes" id="UP000504636"/>
    </source>
</evidence>
<name>A0A6A6YQC8_9PEZI</name>
<reference evidence="4" key="3">
    <citation type="submission" date="2025-04" db="UniProtKB">
        <authorList>
            <consortium name="RefSeq"/>
        </authorList>
    </citation>
    <scope>IDENTIFICATION</scope>
    <source>
        <strain evidence="4">CBS 304.34</strain>
    </source>
</reference>
<evidence type="ECO:0000313" key="4">
    <source>
        <dbReference type="RefSeq" id="XP_033577683.1"/>
    </source>
</evidence>
<protein>
    <recommendedName>
        <fullName evidence="5">SAP domain-containing protein</fullName>
    </recommendedName>
</protein>